<keyword evidence="1" id="KW-0812">Transmembrane</keyword>
<proteinExistence type="predicted"/>
<accession>A0ABY6N1B9</accession>
<evidence type="ECO:0000256" key="1">
    <source>
        <dbReference type="SAM" id="Phobius"/>
    </source>
</evidence>
<dbReference type="EMBL" id="CP100390">
    <property type="protein sequence ID" value="UZE95901.1"/>
    <property type="molecule type" value="Genomic_DNA"/>
</dbReference>
<keyword evidence="1" id="KW-0472">Membrane</keyword>
<protein>
    <submittedName>
        <fullName evidence="2">Uncharacterized protein</fullName>
    </submittedName>
</protein>
<dbReference type="Proteomes" id="UP001163739">
    <property type="component" value="Chromosome"/>
</dbReference>
<feature type="transmembrane region" description="Helical" evidence="1">
    <location>
        <begin position="100"/>
        <end position="121"/>
    </location>
</feature>
<feature type="transmembrane region" description="Helical" evidence="1">
    <location>
        <begin position="33"/>
        <end position="53"/>
    </location>
</feature>
<organism evidence="2 3">
    <name type="scientific">Alkalimarinus alittae</name>
    <dbReference type="NCBI Taxonomy" id="2961619"/>
    <lineage>
        <taxon>Bacteria</taxon>
        <taxon>Pseudomonadati</taxon>
        <taxon>Pseudomonadota</taxon>
        <taxon>Gammaproteobacteria</taxon>
        <taxon>Alteromonadales</taxon>
        <taxon>Alteromonadaceae</taxon>
        <taxon>Alkalimarinus</taxon>
    </lineage>
</organism>
<keyword evidence="1" id="KW-1133">Transmembrane helix</keyword>
<reference evidence="2" key="1">
    <citation type="submission" date="2022-06" db="EMBL/GenBank/DDBJ databases">
        <title>Alkalimarinus sp. nov., isolated from gut of a Alitta virens.</title>
        <authorList>
            <person name="Yang A.I."/>
            <person name="Shin N.-R."/>
        </authorList>
    </citation>
    <scope>NUCLEOTIDE SEQUENCE</scope>
    <source>
        <strain evidence="2">A2M4</strain>
    </source>
</reference>
<dbReference type="RefSeq" id="WP_265047384.1">
    <property type="nucleotide sequence ID" value="NZ_CP100390.1"/>
</dbReference>
<name>A0ABY6N1B9_9ALTE</name>
<evidence type="ECO:0000313" key="2">
    <source>
        <dbReference type="EMBL" id="UZE95901.1"/>
    </source>
</evidence>
<keyword evidence="3" id="KW-1185">Reference proteome</keyword>
<gene>
    <name evidence="2" type="ORF">NKI27_17920</name>
</gene>
<feature type="transmembrane region" description="Helical" evidence="1">
    <location>
        <begin position="127"/>
        <end position="145"/>
    </location>
</feature>
<evidence type="ECO:0000313" key="3">
    <source>
        <dbReference type="Proteomes" id="UP001163739"/>
    </source>
</evidence>
<sequence length="165" mass="18921">MKEAVAEHSGVSLSEALSQWWQGLSYRNKAAEWSLYFMFVTGFFLWNQVAVPWQVERLLLAAHVISSLLLFPLTVAPFWFAHRRLLTRSKKKLLKVTGQLIDYILLGCVASGIYLVLLGNRGDDVDWLVYMVHLTTALVLMPLLIRHAAKWSVLKPLWSHWVTSN</sequence>
<feature type="transmembrane region" description="Helical" evidence="1">
    <location>
        <begin position="59"/>
        <end position="80"/>
    </location>
</feature>